<keyword evidence="15 19" id="KW-0131">Cell cycle</keyword>
<evidence type="ECO:0000256" key="2">
    <source>
        <dbReference type="ARBA" id="ARBA00003921"/>
    </source>
</evidence>
<dbReference type="InterPro" id="IPR016167">
    <property type="entry name" value="FAD-bd_PCMH_sub1"/>
</dbReference>
<dbReference type="EC" id="1.3.1.98" evidence="5 19"/>
<evidence type="ECO:0000256" key="11">
    <source>
        <dbReference type="ARBA" id="ARBA00022857"/>
    </source>
</evidence>
<dbReference type="KEGG" id="ttk:TST_1049"/>
<evidence type="ECO:0000256" key="15">
    <source>
        <dbReference type="ARBA" id="ARBA00023306"/>
    </source>
</evidence>
<dbReference type="GO" id="GO:0005829">
    <property type="term" value="C:cytosol"/>
    <property type="evidence" value="ECO:0007669"/>
    <property type="project" value="TreeGrafter"/>
</dbReference>
<dbReference type="PATRIC" id="fig|1298851.3.peg.1104"/>
<evidence type="ECO:0000256" key="3">
    <source>
        <dbReference type="ARBA" id="ARBA00004496"/>
    </source>
</evidence>
<dbReference type="AlphaFoldDB" id="A0A0S3QU36"/>
<evidence type="ECO:0000256" key="14">
    <source>
        <dbReference type="ARBA" id="ARBA00023002"/>
    </source>
</evidence>
<evidence type="ECO:0000256" key="19">
    <source>
        <dbReference type="HAMAP-Rule" id="MF_00037"/>
    </source>
</evidence>
<keyword evidence="10 19" id="KW-0274">FAD</keyword>
<dbReference type="Gene3D" id="3.30.465.10">
    <property type="match status" value="1"/>
</dbReference>
<comment type="catalytic activity">
    <reaction evidence="18 19">
        <text>UDP-N-acetyl-alpha-D-muramate + NADP(+) = UDP-N-acetyl-3-O-(1-carboxyvinyl)-alpha-D-glucosamine + NADPH + H(+)</text>
        <dbReference type="Rhea" id="RHEA:12248"/>
        <dbReference type="ChEBI" id="CHEBI:15378"/>
        <dbReference type="ChEBI" id="CHEBI:57783"/>
        <dbReference type="ChEBI" id="CHEBI:58349"/>
        <dbReference type="ChEBI" id="CHEBI:68483"/>
        <dbReference type="ChEBI" id="CHEBI:70757"/>
        <dbReference type="EC" id="1.3.1.98"/>
    </reaction>
</comment>
<feature type="active site" description="Proton donor" evidence="19">
    <location>
        <position position="214"/>
    </location>
</feature>
<evidence type="ECO:0000256" key="8">
    <source>
        <dbReference type="ARBA" id="ARBA00022618"/>
    </source>
</evidence>
<dbReference type="GO" id="GO:0051301">
    <property type="term" value="P:cell division"/>
    <property type="evidence" value="ECO:0007669"/>
    <property type="project" value="UniProtKB-KW"/>
</dbReference>
<dbReference type="InterPro" id="IPR016169">
    <property type="entry name" value="FAD-bd_PCMH_sub2"/>
</dbReference>
<dbReference type="InterPro" id="IPR006094">
    <property type="entry name" value="Oxid_FAD_bind_N"/>
</dbReference>
<dbReference type="PANTHER" id="PTHR21071:SF4">
    <property type="entry name" value="UDP-N-ACETYLENOLPYRUVOYLGLUCOSAMINE REDUCTASE"/>
    <property type="match status" value="1"/>
</dbReference>
<dbReference type="InterPro" id="IPR036635">
    <property type="entry name" value="MurB_C_sf"/>
</dbReference>
<sequence>MEALRNLEGVKVLYDFPLAKISWVGTKGKACYYVKPFSLDALLDVLKIICQKGIPYIVCGNCSNMLWGDGFFEGVVLDTRALQACSVEGNLIKAQAGVRLGELIKISLIHGLEGLEVLAGIPGTLGGALAMNAGAFGRCIGEFVKGVTVWHDGKVLTLSRGEIDFGYRRSNLKQCIVVEVLLELSHSKGDLWKIFNDVIESRKSRFPKGRNLGSVFKNGDSYFAGRVIEEAGFKGYSIGRVRVSEKHANFILSDKDASAQEYVELINLIKREVLRKKGIRLTEEIVYAGSFI</sequence>
<dbReference type="GO" id="GO:0008762">
    <property type="term" value="F:UDP-N-acetylmuramate dehydrogenase activity"/>
    <property type="evidence" value="ECO:0007669"/>
    <property type="project" value="UniProtKB-UniRule"/>
</dbReference>
<evidence type="ECO:0000256" key="17">
    <source>
        <dbReference type="ARBA" id="ARBA00031026"/>
    </source>
</evidence>
<comment type="similarity">
    <text evidence="19">Belongs to the MurB family.</text>
</comment>
<dbReference type="InterPro" id="IPR036318">
    <property type="entry name" value="FAD-bd_PCMH-like_sf"/>
</dbReference>
<dbReference type="EMBL" id="AP013035">
    <property type="protein sequence ID" value="BAT71843.1"/>
    <property type="molecule type" value="Genomic_DNA"/>
</dbReference>
<dbReference type="InterPro" id="IPR003170">
    <property type="entry name" value="MurB"/>
</dbReference>
<dbReference type="InterPro" id="IPR016166">
    <property type="entry name" value="FAD-bd_PCMH"/>
</dbReference>
<keyword evidence="11 19" id="KW-0521">NADP</keyword>
<dbReference type="GO" id="GO:0009252">
    <property type="term" value="P:peptidoglycan biosynthetic process"/>
    <property type="evidence" value="ECO:0007669"/>
    <property type="project" value="UniProtKB-UniRule"/>
</dbReference>
<comment type="function">
    <text evidence="2 19">Cell wall formation.</text>
</comment>
<dbReference type="UniPathway" id="UPA00219"/>
<evidence type="ECO:0000256" key="18">
    <source>
        <dbReference type="ARBA" id="ARBA00048914"/>
    </source>
</evidence>
<reference evidence="22" key="1">
    <citation type="journal article" date="2018" name="Science">
        <title>A primordial and reversible TCA cycle in a facultatively chemolithoautotrophic thermophile.</title>
        <authorList>
            <person name="Nunoura T."/>
            <person name="Chikaraishi Y."/>
            <person name="Izaki R."/>
            <person name="Suwa T."/>
            <person name="Sato T."/>
            <person name="Harada T."/>
            <person name="Mori K."/>
            <person name="Kato Y."/>
            <person name="Miyazaki M."/>
            <person name="Shimamura S."/>
            <person name="Yanagawa K."/>
            <person name="Shuto A."/>
            <person name="Ohkouchi N."/>
            <person name="Fujita N."/>
            <person name="Takaki Y."/>
            <person name="Atomi H."/>
            <person name="Takai K."/>
        </authorList>
    </citation>
    <scope>NUCLEOTIDE SEQUENCE [LARGE SCALE GENOMIC DNA]</scope>
    <source>
        <strain evidence="22">DSM 17441 / JCM 13301 / NBRC 103674 / ABI70S6</strain>
    </source>
</reference>
<evidence type="ECO:0000256" key="9">
    <source>
        <dbReference type="ARBA" id="ARBA00022630"/>
    </source>
</evidence>
<dbReference type="OrthoDB" id="9804753at2"/>
<dbReference type="Proteomes" id="UP000063234">
    <property type="component" value="Chromosome"/>
</dbReference>
<keyword evidence="14 19" id="KW-0560">Oxidoreductase</keyword>
<dbReference type="GO" id="GO:0071555">
    <property type="term" value="P:cell wall organization"/>
    <property type="evidence" value="ECO:0007669"/>
    <property type="project" value="UniProtKB-KW"/>
</dbReference>
<keyword evidence="8 19" id="KW-0132">Cell division</keyword>
<dbReference type="SUPFAM" id="SSF56176">
    <property type="entry name" value="FAD-binding/transporter-associated domain-like"/>
    <property type="match status" value="1"/>
</dbReference>
<dbReference type="PANTHER" id="PTHR21071">
    <property type="entry name" value="UDP-N-ACETYLENOLPYRUVOYLGLUCOSAMINE REDUCTASE"/>
    <property type="match status" value="1"/>
</dbReference>
<evidence type="ECO:0000313" key="21">
    <source>
        <dbReference type="EMBL" id="BAT71843.1"/>
    </source>
</evidence>
<dbReference type="GO" id="GO:0008360">
    <property type="term" value="P:regulation of cell shape"/>
    <property type="evidence" value="ECO:0007669"/>
    <property type="project" value="UniProtKB-KW"/>
</dbReference>
<feature type="active site" evidence="19">
    <location>
        <position position="168"/>
    </location>
</feature>
<proteinExistence type="inferred from homology"/>
<evidence type="ECO:0000256" key="16">
    <source>
        <dbReference type="ARBA" id="ARBA00023316"/>
    </source>
</evidence>
<dbReference type="GO" id="GO:0071949">
    <property type="term" value="F:FAD binding"/>
    <property type="evidence" value="ECO:0007669"/>
    <property type="project" value="InterPro"/>
</dbReference>
<evidence type="ECO:0000256" key="1">
    <source>
        <dbReference type="ARBA" id="ARBA00001974"/>
    </source>
</evidence>
<keyword evidence="12 19" id="KW-0133">Cell shape</keyword>
<dbReference type="HAMAP" id="MF_00037">
    <property type="entry name" value="MurB"/>
    <property type="match status" value="1"/>
</dbReference>
<accession>A0A0S3QU36</accession>
<comment type="subcellular location">
    <subcellularLocation>
        <location evidence="3 19">Cytoplasm</location>
    </subcellularLocation>
</comment>
<feature type="domain" description="FAD-binding PCMH-type" evidence="20">
    <location>
        <begin position="26"/>
        <end position="187"/>
    </location>
</feature>
<keyword evidence="7 19" id="KW-0963">Cytoplasm</keyword>
<evidence type="ECO:0000256" key="7">
    <source>
        <dbReference type="ARBA" id="ARBA00022490"/>
    </source>
</evidence>
<evidence type="ECO:0000256" key="12">
    <source>
        <dbReference type="ARBA" id="ARBA00022960"/>
    </source>
</evidence>
<dbReference type="STRING" id="1298851.TST_1049"/>
<keyword evidence="22" id="KW-1185">Reference proteome</keyword>
<evidence type="ECO:0000256" key="13">
    <source>
        <dbReference type="ARBA" id="ARBA00022984"/>
    </source>
</evidence>
<gene>
    <name evidence="19 21" type="primary">murB</name>
    <name evidence="21" type="ORF">TST_1049</name>
</gene>
<dbReference type="Pfam" id="PF01565">
    <property type="entry name" value="FAD_binding_4"/>
    <property type="match status" value="1"/>
</dbReference>
<dbReference type="Gene3D" id="3.30.43.10">
    <property type="entry name" value="Uridine Diphospho-n-acetylenolpyruvylglucosamine Reductase, domain 2"/>
    <property type="match status" value="1"/>
</dbReference>
<evidence type="ECO:0000256" key="4">
    <source>
        <dbReference type="ARBA" id="ARBA00004752"/>
    </source>
</evidence>
<organism evidence="21 22">
    <name type="scientific">Thermosulfidibacter takaii (strain DSM 17441 / JCM 13301 / NBRC 103674 / ABI70S6)</name>
    <dbReference type="NCBI Taxonomy" id="1298851"/>
    <lineage>
        <taxon>Bacteria</taxon>
        <taxon>Pseudomonadati</taxon>
        <taxon>Thermosulfidibacterota</taxon>
        <taxon>Thermosulfidibacteria</taxon>
        <taxon>Thermosulfidibacterales</taxon>
        <taxon>Thermosulfidibacteraceae</taxon>
    </lineage>
</organism>
<keyword evidence="16 19" id="KW-0961">Cell wall biogenesis/degradation</keyword>
<feature type="active site" evidence="19">
    <location>
        <position position="284"/>
    </location>
</feature>
<dbReference type="Gene3D" id="3.90.78.10">
    <property type="entry name" value="UDP-N-acetylenolpyruvoylglucosamine reductase, C-terminal domain"/>
    <property type="match status" value="1"/>
</dbReference>
<protein>
    <recommendedName>
        <fullName evidence="6 19">UDP-N-acetylenolpyruvoylglucosamine reductase</fullName>
        <ecNumber evidence="5 19">1.3.1.98</ecNumber>
    </recommendedName>
    <alternativeName>
        <fullName evidence="17 19">UDP-N-acetylmuramate dehydrogenase</fullName>
    </alternativeName>
</protein>
<name>A0A0S3QU36_THET7</name>
<comment type="cofactor">
    <cofactor evidence="1 19">
        <name>FAD</name>
        <dbReference type="ChEBI" id="CHEBI:57692"/>
    </cofactor>
</comment>
<dbReference type="InterPro" id="IPR011601">
    <property type="entry name" value="MurB_C"/>
</dbReference>
<dbReference type="NCBIfam" id="TIGR00179">
    <property type="entry name" value="murB"/>
    <property type="match status" value="1"/>
</dbReference>
<evidence type="ECO:0000256" key="5">
    <source>
        <dbReference type="ARBA" id="ARBA00012518"/>
    </source>
</evidence>
<dbReference type="RefSeq" id="WP_068549841.1">
    <property type="nucleotide sequence ID" value="NZ_AP013035.1"/>
</dbReference>
<evidence type="ECO:0000256" key="10">
    <source>
        <dbReference type="ARBA" id="ARBA00022827"/>
    </source>
</evidence>
<evidence type="ECO:0000259" key="20">
    <source>
        <dbReference type="PROSITE" id="PS51387"/>
    </source>
</evidence>
<evidence type="ECO:0000256" key="6">
    <source>
        <dbReference type="ARBA" id="ARBA00015188"/>
    </source>
</evidence>
<dbReference type="PROSITE" id="PS51387">
    <property type="entry name" value="FAD_PCMH"/>
    <property type="match status" value="1"/>
</dbReference>
<dbReference type="SUPFAM" id="SSF56194">
    <property type="entry name" value="Uridine diphospho-N-Acetylenolpyruvylglucosamine reductase, MurB, C-terminal domain"/>
    <property type="match status" value="1"/>
</dbReference>
<keyword evidence="13 19" id="KW-0573">Peptidoglycan synthesis</keyword>
<evidence type="ECO:0000313" key="22">
    <source>
        <dbReference type="Proteomes" id="UP000063234"/>
    </source>
</evidence>
<comment type="pathway">
    <text evidence="4 19">Cell wall biogenesis; peptidoglycan biosynthesis.</text>
</comment>
<keyword evidence="9 19" id="KW-0285">Flavoprotein</keyword>
<dbReference type="Pfam" id="PF02873">
    <property type="entry name" value="MurB_C"/>
    <property type="match status" value="1"/>
</dbReference>